<keyword evidence="8 19" id="KW-0285">Flavoprotein</keyword>
<dbReference type="PIRSF" id="PIRSF037149">
    <property type="entry name" value="NirB"/>
    <property type="match status" value="1"/>
</dbReference>
<keyword evidence="11" id="KW-0883">Thioether bond</keyword>
<evidence type="ECO:0000256" key="16">
    <source>
        <dbReference type="ARBA" id="ARBA00023063"/>
    </source>
</evidence>
<evidence type="ECO:0000256" key="4">
    <source>
        <dbReference type="ARBA" id="ARBA00010429"/>
    </source>
</evidence>
<dbReference type="Gene3D" id="3.30.413.10">
    <property type="entry name" value="Sulfite Reductase Hemoprotein, domain 1"/>
    <property type="match status" value="1"/>
</dbReference>
<evidence type="ECO:0000256" key="3">
    <source>
        <dbReference type="ARBA" id="ARBA00005096"/>
    </source>
</evidence>
<feature type="binding site" evidence="20">
    <location>
        <position position="669"/>
    </location>
    <ligand>
        <name>[4Fe-4S] cluster</name>
        <dbReference type="ChEBI" id="CHEBI:49883"/>
    </ligand>
</feature>
<evidence type="ECO:0000256" key="19">
    <source>
        <dbReference type="PIRNR" id="PIRNR037149"/>
    </source>
</evidence>
<dbReference type="FunFam" id="1.10.10.1100:FF:000002">
    <property type="entry name" value="Nitrite reductase large subunit"/>
    <property type="match status" value="1"/>
</dbReference>
<dbReference type="Gene3D" id="3.50.50.60">
    <property type="entry name" value="FAD/NAD(P)-binding domain"/>
    <property type="match status" value="2"/>
</dbReference>
<evidence type="ECO:0000256" key="5">
    <source>
        <dbReference type="ARBA" id="ARBA00012353"/>
    </source>
</evidence>
<protein>
    <recommendedName>
        <fullName evidence="5">assimilatory sulfite reductase (ferredoxin)</fullName>
        <ecNumber evidence="5">1.8.7.1</ecNumber>
    </recommendedName>
</protein>
<dbReference type="Pfam" id="PF07992">
    <property type="entry name" value="Pyr_redox_2"/>
    <property type="match status" value="1"/>
</dbReference>
<dbReference type="InterPro" id="IPR017121">
    <property type="entry name" value="Nitrite_Rdtase_lsu"/>
</dbReference>
<dbReference type="SUPFAM" id="SSF56014">
    <property type="entry name" value="Nitrite and sulphite reductase 4Fe-4S domain-like"/>
    <property type="match status" value="1"/>
</dbReference>
<evidence type="ECO:0000256" key="18">
    <source>
        <dbReference type="ARBA" id="ARBA00049518"/>
    </source>
</evidence>
<keyword evidence="16 19" id="KW-0534">Nitrate assimilation</keyword>
<evidence type="ECO:0000256" key="15">
    <source>
        <dbReference type="ARBA" id="ARBA00023014"/>
    </source>
</evidence>
<dbReference type="GO" id="GO:0046872">
    <property type="term" value="F:metal ion binding"/>
    <property type="evidence" value="ECO:0007669"/>
    <property type="project" value="UniProtKB-KW"/>
</dbReference>
<evidence type="ECO:0000259" key="24">
    <source>
        <dbReference type="Pfam" id="PF07992"/>
    </source>
</evidence>
<dbReference type="InterPro" id="IPR006067">
    <property type="entry name" value="NO2/SO3_Rdtase_4Fe4S_dom"/>
</dbReference>
<dbReference type="NCBIfam" id="TIGR02374">
    <property type="entry name" value="nitri_red_nirB"/>
    <property type="match status" value="1"/>
</dbReference>
<dbReference type="GO" id="GO:0050311">
    <property type="term" value="F:sulfite reductase (ferredoxin) activity"/>
    <property type="evidence" value="ECO:0007669"/>
    <property type="project" value="UniProtKB-EC"/>
</dbReference>
<dbReference type="Gene3D" id="3.30.390.30">
    <property type="match status" value="1"/>
</dbReference>
<evidence type="ECO:0000256" key="9">
    <source>
        <dbReference type="ARBA" id="ARBA00022714"/>
    </source>
</evidence>
<dbReference type="GO" id="GO:0042128">
    <property type="term" value="P:nitrate assimilation"/>
    <property type="evidence" value="ECO:0007669"/>
    <property type="project" value="UniProtKB-UniRule"/>
</dbReference>
<evidence type="ECO:0000256" key="20">
    <source>
        <dbReference type="PIRSR" id="PIRSR037149-1"/>
    </source>
</evidence>
<dbReference type="Pfam" id="PF01077">
    <property type="entry name" value="NIR_SIR"/>
    <property type="match status" value="1"/>
</dbReference>
<dbReference type="PRINTS" id="PR00397">
    <property type="entry name" value="SIROHAEM"/>
</dbReference>
<comment type="cofactor">
    <cofactor evidence="17">
        <name>[2Fe-2S] cluster</name>
        <dbReference type="ChEBI" id="CHEBI:190135"/>
    </cofactor>
</comment>
<reference evidence="26" key="2">
    <citation type="submission" date="2021-04" db="EMBL/GenBank/DDBJ databases">
        <authorList>
            <person name="Gilroy R."/>
        </authorList>
    </citation>
    <scope>NUCLEOTIDE SEQUENCE</scope>
    <source>
        <strain evidence="26">ChiHjej13B12-4958</strain>
    </source>
</reference>
<evidence type="ECO:0000259" key="25">
    <source>
        <dbReference type="Pfam" id="PF18267"/>
    </source>
</evidence>
<evidence type="ECO:0000256" key="10">
    <source>
        <dbReference type="ARBA" id="ARBA00022723"/>
    </source>
</evidence>
<dbReference type="GO" id="GO:0050661">
    <property type="term" value="F:NADP binding"/>
    <property type="evidence" value="ECO:0007669"/>
    <property type="project" value="UniProtKB-UniRule"/>
</dbReference>
<evidence type="ECO:0000256" key="1">
    <source>
        <dbReference type="ARBA" id="ARBA00001974"/>
    </source>
</evidence>
<evidence type="ECO:0000313" key="27">
    <source>
        <dbReference type="Proteomes" id="UP000823858"/>
    </source>
</evidence>
<dbReference type="Gene3D" id="1.10.10.1100">
    <property type="entry name" value="BFD-like [2Fe-2S]-binding domain"/>
    <property type="match status" value="1"/>
</dbReference>
<comment type="function">
    <text evidence="2">Catalyzes the reduction of sulfite to sulfide, a step in the biosynthesis of sulfur-containing amino acids and cofactors.</text>
</comment>
<organism evidence="26 27">
    <name type="scientific">Candidatus Corynebacterium faecigallinarum</name>
    <dbReference type="NCBI Taxonomy" id="2838528"/>
    <lineage>
        <taxon>Bacteria</taxon>
        <taxon>Bacillati</taxon>
        <taxon>Actinomycetota</taxon>
        <taxon>Actinomycetes</taxon>
        <taxon>Mycobacteriales</taxon>
        <taxon>Corynebacteriaceae</taxon>
        <taxon>Corynebacterium</taxon>
    </lineage>
</organism>
<dbReference type="InterPro" id="IPR041575">
    <property type="entry name" value="Rubredoxin_C"/>
</dbReference>
<proteinExistence type="inferred from homology"/>
<dbReference type="PANTHER" id="PTHR43809">
    <property type="entry name" value="NITRITE REDUCTASE (NADH) LARGE SUBUNIT"/>
    <property type="match status" value="1"/>
</dbReference>
<feature type="binding site" evidence="20">
    <location>
        <position position="675"/>
    </location>
    <ligand>
        <name>[4Fe-4S] cluster</name>
        <dbReference type="ChEBI" id="CHEBI:49883"/>
    </ligand>
</feature>
<keyword evidence="12 19" id="KW-0274">FAD</keyword>
<reference evidence="26" key="1">
    <citation type="journal article" date="2021" name="PeerJ">
        <title>Extensive microbial diversity within the chicken gut microbiome revealed by metagenomics and culture.</title>
        <authorList>
            <person name="Gilroy R."/>
            <person name="Ravi A."/>
            <person name="Getino M."/>
            <person name="Pursley I."/>
            <person name="Horton D.L."/>
            <person name="Alikhan N.F."/>
            <person name="Baker D."/>
            <person name="Gharbi K."/>
            <person name="Hall N."/>
            <person name="Watson M."/>
            <person name="Adriaenssens E.M."/>
            <person name="Foster-Nyarko E."/>
            <person name="Jarju S."/>
            <person name="Secka A."/>
            <person name="Antonio M."/>
            <person name="Oren A."/>
            <person name="Chaudhuri R.R."/>
            <person name="La Ragione R."/>
            <person name="Hildebrand F."/>
            <person name="Pallen M.J."/>
        </authorList>
    </citation>
    <scope>NUCLEOTIDE SEQUENCE</scope>
    <source>
        <strain evidence="26">ChiHjej13B12-4958</strain>
    </source>
</reference>
<evidence type="ECO:0000313" key="26">
    <source>
        <dbReference type="EMBL" id="HJC85708.1"/>
    </source>
</evidence>
<name>A0A9D2TQF7_9CORY</name>
<dbReference type="Pfam" id="PF03460">
    <property type="entry name" value="NIR_SIR_ferr"/>
    <property type="match status" value="1"/>
</dbReference>
<evidence type="ECO:0000256" key="2">
    <source>
        <dbReference type="ARBA" id="ARBA00003247"/>
    </source>
</evidence>
<dbReference type="EC" id="1.8.7.1" evidence="5"/>
<accession>A0A9D2TQF7</accession>
<comment type="caution">
    <text evidence="26">The sequence shown here is derived from an EMBL/GenBank/DDBJ whole genome shotgun (WGS) entry which is preliminary data.</text>
</comment>
<comment type="catalytic activity">
    <reaction evidence="18">
        <text>hydrogen sulfide + 6 oxidized [2Fe-2S]-[ferredoxin] + 3 H2O = sulfite + 6 reduced [2Fe-2S]-[ferredoxin] + 7 H(+)</text>
        <dbReference type="Rhea" id="RHEA:23132"/>
        <dbReference type="Rhea" id="RHEA-COMP:10000"/>
        <dbReference type="Rhea" id="RHEA-COMP:10001"/>
        <dbReference type="ChEBI" id="CHEBI:15377"/>
        <dbReference type="ChEBI" id="CHEBI:15378"/>
        <dbReference type="ChEBI" id="CHEBI:17359"/>
        <dbReference type="ChEBI" id="CHEBI:29919"/>
        <dbReference type="ChEBI" id="CHEBI:33737"/>
        <dbReference type="ChEBI" id="CHEBI:33738"/>
        <dbReference type="EC" id="1.8.7.1"/>
    </reaction>
</comment>
<dbReference type="GO" id="GO:0020037">
    <property type="term" value="F:heme binding"/>
    <property type="evidence" value="ECO:0007669"/>
    <property type="project" value="InterPro"/>
</dbReference>
<evidence type="ECO:0000256" key="11">
    <source>
        <dbReference type="ARBA" id="ARBA00022784"/>
    </source>
</evidence>
<evidence type="ECO:0000256" key="17">
    <source>
        <dbReference type="ARBA" id="ARBA00034078"/>
    </source>
</evidence>
<dbReference type="InterPro" id="IPR012744">
    <property type="entry name" value="Nitri_red_NirB"/>
</dbReference>
<dbReference type="InterPro" id="IPR045854">
    <property type="entry name" value="NO2/SO3_Rdtase_4Fe4S_sf"/>
</dbReference>
<dbReference type="GO" id="GO:0050660">
    <property type="term" value="F:flavin adenine dinucleotide binding"/>
    <property type="evidence" value="ECO:0007669"/>
    <property type="project" value="UniProtKB-UniRule"/>
</dbReference>
<dbReference type="EMBL" id="DWVP01000022">
    <property type="protein sequence ID" value="HJC85708.1"/>
    <property type="molecule type" value="Genomic_DNA"/>
</dbReference>
<dbReference type="AlphaFoldDB" id="A0A9D2TQF7"/>
<feature type="domain" description="Nitrite/sulphite reductase 4Fe-4S" evidence="21">
    <location>
        <begin position="660"/>
        <end position="799"/>
    </location>
</feature>
<dbReference type="PANTHER" id="PTHR43809:SF1">
    <property type="entry name" value="NITRITE REDUCTASE (NADH) LARGE SUBUNIT"/>
    <property type="match status" value="1"/>
</dbReference>
<evidence type="ECO:0000256" key="7">
    <source>
        <dbReference type="ARBA" id="ARBA00022617"/>
    </source>
</evidence>
<evidence type="ECO:0000256" key="14">
    <source>
        <dbReference type="ARBA" id="ARBA00023004"/>
    </source>
</evidence>
<dbReference type="InterPro" id="IPR052034">
    <property type="entry name" value="NasD-like"/>
</dbReference>
<dbReference type="FunFam" id="3.30.413.10:FF:000007">
    <property type="entry name" value="Nitrite reductase [NAD(P)H] large subunit"/>
    <property type="match status" value="1"/>
</dbReference>
<feature type="binding site" evidence="20">
    <location>
        <position position="713"/>
    </location>
    <ligand>
        <name>[4Fe-4S] cluster</name>
        <dbReference type="ChEBI" id="CHEBI:49883"/>
    </ligand>
</feature>
<comment type="cofactor">
    <cofactor evidence="20">
        <name>[4Fe-4S] cluster</name>
        <dbReference type="ChEBI" id="CHEBI:49883"/>
    </cofactor>
    <text evidence="20">Binds 1 [4Fe-4S] cluster per subunit.</text>
</comment>
<evidence type="ECO:0000256" key="13">
    <source>
        <dbReference type="ARBA" id="ARBA00023002"/>
    </source>
</evidence>
<feature type="binding site" description="axial binding residue" evidence="20">
    <location>
        <position position="713"/>
    </location>
    <ligand>
        <name>siroheme</name>
        <dbReference type="ChEBI" id="CHEBI:60052"/>
    </ligand>
    <ligandPart>
        <name>Fe</name>
        <dbReference type="ChEBI" id="CHEBI:18248"/>
    </ligandPart>
</feature>
<comment type="pathway">
    <text evidence="3">Nitrogen metabolism; nitrate reduction (assimilation).</text>
</comment>
<evidence type="ECO:0000256" key="6">
    <source>
        <dbReference type="ARBA" id="ARBA00022485"/>
    </source>
</evidence>
<dbReference type="GO" id="GO:0051537">
    <property type="term" value="F:2 iron, 2 sulfur cluster binding"/>
    <property type="evidence" value="ECO:0007669"/>
    <property type="project" value="UniProtKB-KW"/>
</dbReference>
<feature type="domain" description="FAD/NAD(P)-binding" evidence="24">
    <location>
        <begin position="18"/>
        <end position="316"/>
    </location>
</feature>
<dbReference type="InterPro" id="IPR041854">
    <property type="entry name" value="BFD-like_2Fe2S-bd_dom_sf"/>
</dbReference>
<dbReference type="GO" id="GO:0051539">
    <property type="term" value="F:4 iron, 4 sulfur cluster binding"/>
    <property type="evidence" value="ECO:0007669"/>
    <property type="project" value="UniProtKB-KW"/>
</dbReference>
<evidence type="ECO:0000256" key="12">
    <source>
        <dbReference type="ARBA" id="ARBA00022827"/>
    </source>
</evidence>
<dbReference type="GO" id="GO:0098809">
    <property type="term" value="F:nitrite reductase activity"/>
    <property type="evidence" value="ECO:0007669"/>
    <property type="project" value="InterPro"/>
</dbReference>
<feature type="binding site" evidence="20">
    <location>
        <position position="709"/>
    </location>
    <ligand>
        <name>[4Fe-4S] cluster</name>
        <dbReference type="ChEBI" id="CHEBI:49883"/>
    </ligand>
</feature>
<comment type="similarity">
    <text evidence="4">Belongs to the nitrite and sulfite reductase 4Fe-4S domain family.</text>
</comment>
<dbReference type="Proteomes" id="UP000823858">
    <property type="component" value="Unassembled WGS sequence"/>
</dbReference>
<comment type="cofactor">
    <cofactor evidence="20">
        <name>siroheme</name>
        <dbReference type="ChEBI" id="CHEBI:60052"/>
    </cofactor>
    <text evidence="20">Binds 1 siroheme per subunit.</text>
</comment>
<evidence type="ECO:0000259" key="22">
    <source>
        <dbReference type="Pfam" id="PF03460"/>
    </source>
</evidence>
<keyword evidence="15 20" id="KW-0411">Iron-sulfur</keyword>
<dbReference type="SUPFAM" id="SSF51905">
    <property type="entry name" value="FAD/NAD(P)-binding domain"/>
    <property type="match status" value="2"/>
</dbReference>
<feature type="domain" description="Nitrite/Sulfite reductase ferredoxin-like" evidence="22">
    <location>
        <begin position="587"/>
        <end position="649"/>
    </location>
</feature>
<dbReference type="GO" id="GO:0015980">
    <property type="term" value="P:energy derivation by oxidation of organic compounds"/>
    <property type="evidence" value="ECO:0007669"/>
    <property type="project" value="UniProtKB-ARBA"/>
</dbReference>
<dbReference type="Pfam" id="PF04324">
    <property type="entry name" value="Fer2_BFD"/>
    <property type="match status" value="1"/>
</dbReference>
<dbReference type="Pfam" id="PF18267">
    <property type="entry name" value="Rubredoxin_C"/>
    <property type="match status" value="1"/>
</dbReference>
<keyword evidence="6 20" id="KW-0004">4Fe-4S</keyword>
<comment type="cofactor">
    <cofactor evidence="1 19">
        <name>FAD</name>
        <dbReference type="ChEBI" id="CHEBI:57692"/>
    </cofactor>
</comment>
<dbReference type="PROSITE" id="PS00365">
    <property type="entry name" value="NIR_SIR"/>
    <property type="match status" value="1"/>
</dbReference>
<dbReference type="InterPro" id="IPR005117">
    <property type="entry name" value="NiRdtase/SiRdtase_haem-b_fer"/>
</dbReference>
<keyword evidence="13" id="KW-0560">Oxidoreductase</keyword>
<keyword evidence="7 20" id="KW-0349">Heme</keyword>
<evidence type="ECO:0000259" key="23">
    <source>
        <dbReference type="Pfam" id="PF04324"/>
    </source>
</evidence>
<evidence type="ECO:0000256" key="8">
    <source>
        <dbReference type="ARBA" id="ARBA00022630"/>
    </source>
</evidence>
<dbReference type="PRINTS" id="PR00368">
    <property type="entry name" value="FADPNR"/>
</dbReference>
<feature type="domain" description="NADH-rubredoxin oxidoreductase C-terminal" evidence="25">
    <location>
        <begin position="354"/>
        <end position="421"/>
    </location>
</feature>
<dbReference type="NCBIfam" id="NF011565">
    <property type="entry name" value="PRK14989.1"/>
    <property type="match status" value="1"/>
</dbReference>
<gene>
    <name evidence="26" type="primary">nirB</name>
    <name evidence="26" type="ORF">H9751_09215</name>
</gene>
<sequence length="870" mass="92518">MTPQLTPSQNPHTPHTPHTVIVGFGMVGHRTVTEILDRDPNAHITVISGESCHAYDRVALSSYVSSWDRTALELADLPDSVTVVHAKATGIDRDAHTVICDSGAATSTVAYDHLVLATGSYAFVPPVPGHDLPGCTVYRTLDDLDDIRTLVEDARAAGRSPVGAVIGGGLLGLEAANALKLLGAEAHIIERSPRLMPIQVDADGGVLLADKVRELGVQVHVNTGTDVIARTDSDSSNLTLTLSSPVPAPGEPAPENPTINHLTVDLVIFATGVRPHDALADAATPAPLDKAPRGGILTDRLCRTNDPDISAVGECAAVDGVCYGLVAPGYTTAEIVADRITGREPTSFEDPDMSTKLKLLGVDVASFGDAHGTTEGARPLTVNDPFAGTYGKIVMDTDGKTLLGGVLVGDANAYAMLRPMVDAELTNPMAFITPSAGDDGAAGAGVAALPDAAQICSCNNVTKKDVRDAIGDGACSVADLKTCTRAGTSCGSCVGLLGQLLDAEGIEQSKALCEHFSQSRAELFQCAAATVIRDFPRFIKRFGTGHGCEICKPTMASIFATLNTGHHVLDDGHAALQDTNDRFLANIQRNGSYSVVPRMPGGQVTAEQLIVVGEIARDFDLYTKVTGAQRIDMFGARVEQLPAIWRRLVDAGMESGQAYGKSLRAVKSCVGTDWCRYGQQDSVKMAVDLELRYRGLRSPHKLKMGVSGCARECAEARGKDVGVIATEHGWNLYVGGNGGATPRHAELLAGDLDEPTLIRYIDRFIAFYVRTADRLQRTAAWVEETEGGLDHIRQVVCEDSLGIGDDLEQFIARHVDDYTDEWKAVLDDPEKLRRFVSFVNAPGSPDPTVQFQKQDGRTVPLPMPGLRSAV</sequence>
<keyword evidence="9" id="KW-0001">2Fe-2S</keyword>
<keyword evidence="14 20" id="KW-0408">Iron</keyword>
<dbReference type="InterPro" id="IPR023753">
    <property type="entry name" value="FAD/NAD-binding_dom"/>
</dbReference>
<dbReference type="SUPFAM" id="SSF55124">
    <property type="entry name" value="Nitrite/Sulfite reductase N-terminal domain-like"/>
    <property type="match status" value="1"/>
</dbReference>
<dbReference type="InterPro" id="IPR036188">
    <property type="entry name" value="FAD/NAD-bd_sf"/>
</dbReference>
<evidence type="ECO:0000259" key="21">
    <source>
        <dbReference type="Pfam" id="PF01077"/>
    </source>
</evidence>
<dbReference type="InterPro" id="IPR006066">
    <property type="entry name" value="NO2/SO3_Rdtase_FeS/sirohaem_BS"/>
</dbReference>
<dbReference type="InterPro" id="IPR007419">
    <property type="entry name" value="BFD-like_2Fe2S-bd_dom"/>
</dbReference>
<feature type="domain" description="BFD-like [2Fe-2S]-binding" evidence="23">
    <location>
        <begin position="455"/>
        <end position="502"/>
    </location>
</feature>
<keyword evidence="10 20" id="KW-0479">Metal-binding</keyword>
<dbReference type="InterPro" id="IPR016156">
    <property type="entry name" value="FAD/NAD-linked_Rdtase_dimer_sf"/>
</dbReference>
<dbReference type="InterPro" id="IPR036136">
    <property type="entry name" value="Nit/Sulf_reduc_fer-like_dom_sf"/>
</dbReference>